<dbReference type="SUPFAM" id="SSF52540">
    <property type="entry name" value="P-loop containing nucleoside triphosphate hydrolases"/>
    <property type="match status" value="1"/>
</dbReference>
<evidence type="ECO:0000256" key="1">
    <source>
        <dbReference type="ARBA" id="ARBA00022737"/>
    </source>
</evidence>
<reference evidence="4" key="2">
    <citation type="submission" date="2023-07" db="EMBL/GenBank/DDBJ databases">
        <authorList>
            <consortium name="Lawrence Berkeley National Laboratory"/>
            <person name="Haridas S."/>
            <person name="Hensen N."/>
            <person name="Bonometti L."/>
            <person name="Westerberg I."/>
            <person name="Brannstrom I.O."/>
            <person name="Guillou S."/>
            <person name="Cros-Aarteil S."/>
            <person name="Calhoun S."/>
            <person name="Kuo A."/>
            <person name="Mondo S."/>
            <person name="Pangilinan J."/>
            <person name="Riley R."/>
            <person name="LaButti K."/>
            <person name="Andreopoulos B."/>
            <person name="Lipzen A."/>
            <person name="Chen C."/>
            <person name="Yanf M."/>
            <person name="Daum C."/>
            <person name="Ng V."/>
            <person name="Clum A."/>
            <person name="Steindorff A."/>
            <person name="Ohm R."/>
            <person name="Martin F."/>
            <person name="Silar P."/>
            <person name="Natvig D."/>
            <person name="Lalanne C."/>
            <person name="Gautier V."/>
            <person name="Ament-velasquez S.L."/>
            <person name="Kruys A."/>
            <person name="Hutchinson M.I."/>
            <person name="Powell A.J."/>
            <person name="Barry K."/>
            <person name="Miller A.N."/>
            <person name="Grigoriev I.V."/>
            <person name="Debuchy R."/>
            <person name="Gladieux P."/>
            <person name="Thoren M.H."/>
            <person name="Johannesson H."/>
        </authorList>
    </citation>
    <scope>NUCLEOTIDE SEQUENCE</scope>
    <source>
        <strain evidence="4">FGSC 1904</strain>
    </source>
</reference>
<feature type="region of interest" description="Disordered" evidence="2">
    <location>
        <begin position="860"/>
        <end position="879"/>
    </location>
</feature>
<accession>A0AAE0NVJ0</accession>
<dbReference type="InterPro" id="IPR056884">
    <property type="entry name" value="NPHP3-like_N"/>
</dbReference>
<dbReference type="PANTHER" id="PTHR10039:SF5">
    <property type="entry name" value="NACHT DOMAIN-CONTAINING PROTEIN"/>
    <property type="match status" value="1"/>
</dbReference>
<feature type="domain" description="Nephrocystin 3-like N-terminal" evidence="3">
    <location>
        <begin position="296"/>
        <end position="459"/>
    </location>
</feature>
<keyword evidence="5" id="KW-1185">Reference proteome</keyword>
<feature type="region of interest" description="Disordered" evidence="2">
    <location>
        <begin position="203"/>
        <end position="229"/>
    </location>
</feature>
<gene>
    <name evidence="4" type="ORF">B0T20DRAFT_511474</name>
</gene>
<evidence type="ECO:0000313" key="4">
    <source>
        <dbReference type="EMBL" id="KAK3388334.1"/>
    </source>
</evidence>
<protein>
    <recommendedName>
        <fullName evidence="3">Nephrocystin 3-like N-terminal domain-containing protein</fullName>
    </recommendedName>
</protein>
<dbReference type="InterPro" id="IPR027417">
    <property type="entry name" value="P-loop_NTPase"/>
</dbReference>
<dbReference type="Proteomes" id="UP001281003">
    <property type="component" value="Unassembled WGS sequence"/>
</dbReference>
<proteinExistence type="predicted"/>
<keyword evidence="1" id="KW-0677">Repeat</keyword>
<feature type="compositionally biased region" description="Polar residues" evidence="2">
    <location>
        <begin position="212"/>
        <end position="222"/>
    </location>
</feature>
<feature type="compositionally biased region" description="Polar residues" evidence="2">
    <location>
        <begin position="1"/>
        <end position="10"/>
    </location>
</feature>
<dbReference type="EMBL" id="JAUTDP010000016">
    <property type="protein sequence ID" value="KAK3388334.1"/>
    <property type="molecule type" value="Genomic_DNA"/>
</dbReference>
<evidence type="ECO:0000313" key="5">
    <source>
        <dbReference type="Proteomes" id="UP001281003"/>
    </source>
</evidence>
<organism evidence="4 5">
    <name type="scientific">Sordaria brevicollis</name>
    <dbReference type="NCBI Taxonomy" id="83679"/>
    <lineage>
        <taxon>Eukaryota</taxon>
        <taxon>Fungi</taxon>
        <taxon>Dikarya</taxon>
        <taxon>Ascomycota</taxon>
        <taxon>Pezizomycotina</taxon>
        <taxon>Sordariomycetes</taxon>
        <taxon>Sordariomycetidae</taxon>
        <taxon>Sordariales</taxon>
        <taxon>Sordariaceae</taxon>
        <taxon>Sordaria</taxon>
    </lineage>
</organism>
<name>A0AAE0NVJ0_SORBR</name>
<sequence length="969" mass="112568">MARQRPSFSQDDARKRRKKRRQVDTRKRPVNVDGLKDDMHPRMHNLRGLHEPFDIFIALQLALRIIRYVHIQPVMTMPGFFNYHTQLNKTAGNLNEILHKWNNTKRCTPMMGEDLMRGGLDCLRATWDYAAFIFNFDDTLDAKRFLVSDYMEVRRKMFDIRALLLLCSQEDIRLDQEDESRYQAVVELEKRFEHFVHSLPDPRAAEKVKPPASQNTNTSTHAMQPRDAAPKGQQHAMIAGILGDTVINKYKFPKEDSRLDHIPDPCPGTLQWIIDKHANKDSSTIIDPDLMAKKCSAFAAWLRSGSSRANIYWISGHPGTGKSVLMKALVSYLQDNPKVFVDRKEPWVTATLSKPRIISHFFNHNTREHPVQGNFQGMLQNLLLQLFRRHRGTVSRCFKEVYTSHMWDGTWYSQRWVVDLLNDTLQLALREIQETGPVYIFLDGVSGFDQDCHDFLNELAGLEGLKVCVAARPEGRFYGWHQPLYRSPGESFGGAYKYPTLFIEDFAHDDLQAFCKAKLANLPPTHRFNITARIMENCGNSLLSATDVYEDEMSKIFGPTPSIEETMPSSKALFNSMLERNKRFNTRGQLVHLQRLSFYLNVIHAHETRGFISARNGRPLSLLELALCELLADHQHFDQCAPEDTSMTIDLHDLCDKKIPLLAQHIKECYPFILMNNSPNGENCFDPSTNKRLKEAANIQITVLHQDLHWWLDCTEEGRELLDIDVDHQHRQMGSWRMKTARKHLFANERKKKKRKIPKFESPEERKQYWMGWHRTRWMVLASLWEHVVVMPKVMEEGAHLDRRPVLKIPTPEPRVEIDNEVKDGEKKRGKGKCLPFRSWRFRVPVKRWLRRVFRMDKQPEPTPASLGPSTTSLTGDIPMTPVKKYSPYQDHLRLAQEILLHGPGDVFEEEEIFPQAWVVKYSPNPIQRVVSEGDEDWLDGDTDVEDLEDFEVDEDKRFCYGKKGEDYL</sequence>
<evidence type="ECO:0000259" key="3">
    <source>
        <dbReference type="Pfam" id="PF24883"/>
    </source>
</evidence>
<feature type="region of interest" description="Disordered" evidence="2">
    <location>
        <begin position="1"/>
        <end position="37"/>
    </location>
</feature>
<comment type="caution">
    <text evidence="4">The sequence shown here is derived from an EMBL/GenBank/DDBJ whole genome shotgun (WGS) entry which is preliminary data.</text>
</comment>
<dbReference type="Pfam" id="PF24883">
    <property type="entry name" value="NPHP3_N"/>
    <property type="match status" value="1"/>
</dbReference>
<reference evidence="4" key="1">
    <citation type="journal article" date="2023" name="Mol. Phylogenet. Evol.">
        <title>Genome-scale phylogeny and comparative genomics of the fungal order Sordariales.</title>
        <authorList>
            <person name="Hensen N."/>
            <person name="Bonometti L."/>
            <person name="Westerberg I."/>
            <person name="Brannstrom I.O."/>
            <person name="Guillou S."/>
            <person name="Cros-Aarteil S."/>
            <person name="Calhoun S."/>
            <person name="Haridas S."/>
            <person name="Kuo A."/>
            <person name="Mondo S."/>
            <person name="Pangilinan J."/>
            <person name="Riley R."/>
            <person name="LaButti K."/>
            <person name="Andreopoulos B."/>
            <person name="Lipzen A."/>
            <person name="Chen C."/>
            <person name="Yan M."/>
            <person name="Daum C."/>
            <person name="Ng V."/>
            <person name="Clum A."/>
            <person name="Steindorff A."/>
            <person name="Ohm R.A."/>
            <person name="Martin F."/>
            <person name="Silar P."/>
            <person name="Natvig D.O."/>
            <person name="Lalanne C."/>
            <person name="Gautier V."/>
            <person name="Ament-Velasquez S.L."/>
            <person name="Kruys A."/>
            <person name="Hutchinson M.I."/>
            <person name="Powell A.J."/>
            <person name="Barry K."/>
            <person name="Miller A.N."/>
            <person name="Grigoriev I.V."/>
            <person name="Debuchy R."/>
            <person name="Gladieux P."/>
            <person name="Hiltunen Thoren M."/>
            <person name="Johannesson H."/>
        </authorList>
    </citation>
    <scope>NUCLEOTIDE SEQUENCE</scope>
    <source>
        <strain evidence="4">FGSC 1904</strain>
    </source>
</reference>
<evidence type="ECO:0000256" key="2">
    <source>
        <dbReference type="SAM" id="MobiDB-lite"/>
    </source>
</evidence>
<dbReference type="PANTHER" id="PTHR10039">
    <property type="entry name" value="AMELOGENIN"/>
    <property type="match status" value="1"/>
</dbReference>
<dbReference type="Gene3D" id="3.40.50.300">
    <property type="entry name" value="P-loop containing nucleotide triphosphate hydrolases"/>
    <property type="match status" value="1"/>
</dbReference>
<dbReference type="AlphaFoldDB" id="A0AAE0NVJ0"/>